<name>A0A6G1GFC8_9PEZI</name>
<reference evidence="2 4" key="1">
    <citation type="submission" date="2020-01" db="EMBL/GenBank/DDBJ databases">
        <authorList>
            <consortium name="DOE Joint Genome Institute"/>
            <person name="Haridas S."/>
            <person name="Albert R."/>
            <person name="Binder M."/>
            <person name="Bloem J."/>
            <person name="Labutti K."/>
            <person name="Salamov A."/>
            <person name="Andreopoulos B."/>
            <person name="Baker S.E."/>
            <person name="Barry K."/>
            <person name="Bills G."/>
            <person name="Bluhm B.H."/>
            <person name="Cannon C."/>
            <person name="Castanera R."/>
            <person name="Culley D.E."/>
            <person name="Daum C."/>
            <person name="Ezra D."/>
            <person name="Gonzalez J.B."/>
            <person name="Henrissat B."/>
            <person name="Kuo A."/>
            <person name="Liang C."/>
            <person name="Lipzen A."/>
            <person name="Lutzoni F."/>
            <person name="Magnuson J."/>
            <person name="Mondo S."/>
            <person name="Nolan M."/>
            <person name="Ohm R."/>
            <person name="Pangilinan J."/>
            <person name="Park H.-J."/>
            <person name="Ramirez L."/>
            <person name="Alfaro M."/>
            <person name="Sun H."/>
            <person name="Tritt A."/>
            <person name="Yoshinaga Y."/>
            <person name="Zwiers L.-H."/>
            <person name="Turgeon B.G."/>
            <person name="Goodwin S.B."/>
            <person name="Spatafora J.W."/>
            <person name="Crous P.W."/>
            <person name="Grigoriev I.V."/>
        </authorList>
    </citation>
    <scope>NUCLEOTIDE SEQUENCE</scope>
    <source>
        <strain evidence="2 4">CBS 781.70</strain>
    </source>
</reference>
<proteinExistence type="predicted"/>
<keyword evidence="1" id="KW-0472">Membrane</keyword>
<evidence type="ECO:0000313" key="2">
    <source>
        <dbReference type="EMBL" id="KAF1816702.1"/>
    </source>
</evidence>
<dbReference type="OrthoDB" id="5353310at2759"/>
<gene>
    <name evidence="2 4" type="ORF">P152DRAFT_470690</name>
</gene>
<keyword evidence="1" id="KW-1133">Transmembrane helix</keyword>
<keyword evidence="3" id="KW-1185">Reference proteome</keyword>
<dbReference type="RefSeq" id="XP_033538333.1">
    <property type="nucleotide sequence ID" value="XM_033680996.1"/>
</dbReference>
<dbReference type="AlphaFoldDB" id="A0A6G1GFC8"/>
<evidence type="ECO:0000313" key="3">
    <source>
        <dbReference type="Proteomes" id="UP000504638"/>
    </source>
</evidence>
<dbReference type="GeneID" id="54421566"/>
<accession>A0A6G1GFC8</accession>
<organism evidence="2">
    <name type="scientific">Eremomyces bilateralis CBS 781.70</name>
    <dbReference type="NCBI Taxonomy" id="1392243"/>
    <lineage>
        <taxon>Eukaryota</taxon>
        <taxon>Fungi</taxon>
        <taxon>Dikarya</taxon>
        <taxon>Ascomycota</taxon>
        <taxon>Pezizomycotina</taxon>
        <taxon>Dothideomycetes</taxon>
        <taxon>Dothideomycetes incertae sedis</taxon>
        <taxon>Eremomycetales</taxon>
        <taxon>Eremomycetaceae</taxon>
        <taxon>Eremomyces</taxon>
    </lineage>
</organism>
<sequence>MAAIRDPAFWHRFSIAVHNDEAHSSNNTRPELKHSDSWLERQQQKRSRRTCICWIFWFCFLVFVAALVITIIWLKTSGKLDHLKSPLAPRSGSNTM</sequence>
<protein>
    <submittedName>
        <fullName evidence="2 4">Uncharacterized protein</fullName>
    </submittedName>
</protein>
<feature type="transmembrane region" description="Helical" evidence="1">
    <location>
        <begin position="51"/>
        <end position="74"/>
    </location>
</feature>
<dbReference type="Proteomes" id="UP000504638">
    <property type="component" value="Unplaced"/>
</dbReference>
<dbReference type="EMBL" id="ML975150">
    <property type="protein sequence ID" value="KAF1816702.1"/>
    <property type="molecule type" value="Genomic_DNA"/>
</dbReference>
<keyword evidence="1" id="KW-0812">Transmembrane</keyword>
<reference evidence="4" key="2">
    <citation type="submission" date="2020-04" db="EMBL/GenBank/DDBJ databases">
        <authorList>
            <consortium name="NCBI Genome Project"/>
        </authorList>
    </citation>
    <scope>NUCLEOTIDE SEQUENCE</scope>
    <source>
        <strain evidence="4">CBS 781.70</strain>
    </source>
</reference>
<evidence type="ECO:0000256" key="1">
    <source>
        <dbReference type="SAM" id="Phobius"/>
    </source>
</evidence>
<evidence type="ECO:0000313" key="4">
    <source>
        <dbReference type="RefSeq" id="XP_033538333.1"/>
    </source>
</evidence>
<reference evidence="4" key="3">
    <citation type="submission" date="2025-04" db="UniProtKB">
        <authorList>
            <consortium name="RefSeq"/>
        </authorList>
    </citation>
    <scope>IDENTIFICATION</scope>
    <source>
        <strain evidence="4">CBS 781.70</strain>
    </source>
</reference>